<gene>
    <name evidence="1" type="ORF">SAMN04489758_12842</name>
</gene>
<dbReference type="RefSeq" id="WP_092355183.1">
    <property type="nucleotide sequence ID" value="NZ_FOIN01000028.1"/>
</dbReference>
<dbReference type="OrthoDB" id="9776767at2"/>
<keyword evidence="2" id="KW-1185">Reference proteome</keyword>
<dbReference type="Proteomes" id="UP000198558">
    <property type="component" value="Unassembled WGS sequence"/>
</dbReference>
<evidence type="ECO:0000313" key="1">
    <source>
        <dbReference type="EMBL" id="SET68913.1"/>
    </source>
</evidence>
<sequence>MSEVYELSLSKNYVSSWTISDAIREILQNAIDSEKDGHKMYVNYDVENEELLIGNKHTYIDKSTLILGIGDKTNNNKMIGGNAEGYKLALVVLLRNNHNVVISNSEYLWEPYFEYSDTFNTELLKVKSTKCLDNNNLEFKINNISSLVFEDLKNDFPCIENDFGKVINTVNGQILLDMKFKGKMFVEGLYVQSDDNFQFGYNFNACEVKLDRDRKAINYYDLKKLTAKAAITVEECNDEIYKQIVRSSTDTSKIADIIDFLDDDFAKEFTAKFYEENKLDDDVMVATSGVGKLLEKEGYKTFESNENVSAIVAKAKDKEDILDEAKDKMRKQSNESSAWSEFEDSNTRRILRLLYKIQNKLSKSEHDELYDIAIDVSDYSFKYIQEVVKDSLPECLEDKYINERLEEC</sequence>
<dbReference type="EMBL" id="FOIN01000028">
    <property type="protein sequence ID" value="SET68913.1"/>
    <property type="molecule type" value="Genomic_DNA"/>
</dbReference>
<name>A0A1I0GF62_9FIRM</name>
<dbReference type="AlphaFoldDB" id="A0A1I0GF62"/>
<proteinExistence type="predicted"/>
<accession>A0A1I0GF62</accession>
<protein>
    <recommendedName>
        <fullName evidence="3">Histidine kinase-, DNA gyrase B-, and HSP90-like ATPase</fullName>
    </recommendedName>
</protein>
<reference evidence="2" key="1">
    <citation type="submission" date="2016-10" db="EMBL/GenBank/DDBJ databases">
        <authorList>
            <person name="Varghese N."/>
            <person name="Submissions S."/>
        </authorList>
    </citation>
    <scope>NUCLEOTIDE SEQUENCE [LARGE SCALE GENOMIC DNA]</scope>
    <source>
        <strain evidence="2">DSM 1551</strain>
    </source>
</reference>
<dbReference type="GeneID" id="78288977"/>
<evidence type="ECO:0000313" key="2">
    <source>
        <dbReference type="Proteomes" id="UP000198558"/>
    </source>
</evidence>
<organism evidence="1 2">
    <name type="scientific">Thomasclavelia cocleata</name>
    <dbReference type="NCBI Taxonomy" id="69824"/>
    <lineage>
        <taxon>Bacteria</taxon>
        <taxon>Bacillati</taxon>
        <taxon>Bacillota</taxon>
        <taxon>Erysipelotrichia</taxon>
        <taxon>Erysipelotrichales</taxon>
        <taxon>Coprobacillaceae</taxon>
        <taxon>Thomasclavelia</taxon>
    </lineage>
</organism>
<evidence type="ECO:0008006" key="3">
    <source>
        <dbReference type="Google" id="ProtNLM"/>
    </source>
</evidence>